<evidence type="ECO:0000313" key="3">
    <source>
        <dbReference type="Proteomes" id="UP000076858"/>
    </source>
</evidence>
<organism evidence="2 3">
    <name type="scientific">Daphnia magna</name>
    <dbReference type="NCBI Taxonomy" id="35525"/>
    <lineage>
        <taxon>Eukaryota</taxon>
        <taxon>Metazoa</taxon>
        <taxon>Ecdysozoa</taxon>
        <taxon>Arthropoda</taxon>
        <taxon>Crustacea</taxon>
        <taxon>Branchiopoda</taxon>
        <taxon>Diplostraca</taxon>
        <taxon>Cladocera</taxon>
        <taxon>Anomopoda</taxon>
        <taxon>Daphniidae</taxon>
        <taxon>Daphnia</taxon>
    </lineage>
</organism>
<dbReference type="AlphaFoldDB" id="A0A164HK64"/>
<dbReference type="EMBL" id="LRGB01010633">
    <property type="protein sequence ID" value="KZS00330.1"/>
    <property type="molecule type" value="Genomic_DNA"/>
</dbReference>
<dbReference type="Proteomes" id="UP000076858">
    <property type="component" value="Unassembled WGS sequence"/>
</dbReference>
<evidence type="ECO:0000313" key="2">
    <source>
        <dbReference type="EMBL" id="KZS00330.1"/>
    </source>
</evidence>
<comment type="caution">
    <text evidence="2">The sequence shown here is derived from an EMBL/GenBank/DDBJ whole genome shotgun (WGS) entry which is preliminary data.</text>
</comment>
<gene>
    <name evidence="2" type="ORF">APZ42_003391</name>
</gene>
<name>A0A164HK64_9CRUS</name>
<sequence>GDLLSLRRDESSAPWTTLRSWRRNYREKSALRKIRRYAVRKGSNSRDGIKHCPESALDESPSGELPELGSVRGVPWFP</sequence>
<keyword evidence="3" id="KW-1185">Reference proteome</keyword>
<protein>
    <submittedName>
        <fullName evidence="2">Uncharacterized protein</fullName>
    </submittedName>
</protein>
<evidence type="ECO:0000256" key="1">
    <source>
        <dbReference type="SAM" id="MobiDB-lite"/>
    </source>
</evidence>
<feature type="region of interest" description="Disordered" evidence="1">
    <location>
        <begin position="42"/>
        <end position="78"/>
    </location>
</feature>
<feature type="non-terminal residue" evidence="2">
    <location>
        <position position="1"/>
    </location>
</feature>
<accession>A0A164HK64</accession>
<reference evidence="2 3" key="1">
    <citation type="submission" date="2016-03" db="EMBL/GenBank/DDBJ databases">
        <title>EvidentialGene: Evidence-directed Construction of Genes on Genomes.</title>
        <authorList>
            <person name="Gilbert D.G."/>
            <person name="Choi J.-H."/>
            <person name="Mockaitis K."/>
            <person name="Colbourne J."/>
            <person name="Pfrender M."/>
        </authorList>
    </citation>
    <scope>NUCLEOTIDE SEQUENCE [LARGE SCALE GENOMIC DNA]</scope>
    <source>
        <strain evidence="2 3">Xinb3</strain>
        <tissue evidence="2">Complete organism</tissue>
    </source>
</reference>
<proteinExistence type="predicted"/>